<evidence type="ECO:0000313" key="2">
    <source>
        <dbReference type="Proteomes" id="UP000053433"/>
    </source>
</evidence>
<protein>
    <submittedName>
        <fullName evidence="1">Transcriptional regulator</fullName>
    </submittedName>
</protein>
<dbReference type="EMBL" id="LMUA01000053">
    <property type="protein sequence ID" value="KUE74642.1"/>
    <property type="molecule type" value="Genomic_DNA"/>
</dbReference>
<gene>
    <name evidence="1" type="ORF">ASJ35_18140</name>
</gene>
<accession>A0A0W7TLD9</accession>
<dbReference type="InterPro" id="IPR036390">
    <property type="entry name" value="WH_DNA-bd_sf"/>
</dbReference>
<sequence>MYLRSRADREGKCFPSVRTISRDTKLSMSTVRRALDDLVNTGYIQKQPRWRANGAKSSNQYVFRI</sequence>
<comment type="caution">
    <text evidence="1">The sequence shown here is derived from an EMBL/GenBank/DDBJ whole genome shotgun (WGS) entry which is preliminary data.</text>
</comment>
<dbReference type="SUPFAM" id="SSF46785">
    <property type="entry name" value="Winged helix' DNA-binding domain"/>
    <property type="match status" value="1"/>
</dbReference>
<dbReference type="Proteomes" id="UP000053433">
    <property type="component" value="Unassembled WGS sequence"/>
</dbReference>
<evidence type="ECO:0000313" key="1">
    <source>
        <dbReference type="EMBL" id="KUE74642.1"/>
    </source>
</evidence>
<name>A0A0W7TLD9_9FIRM</name>
<dbReference type="Pfam" id="PF13730">
    <property type="entry name" value="HTH_36"/>
    <property type="match status" value="1"/>
</dbReference>
<dbReference type="Gene3D" id="1.10.10.10">
    <property type="entry name" value="Winged helix-like DNA-binding domain superfamily/Winged helix DNA-binding domain"/>
    <property type="match status" value="1"/>
</dbReference>
<dbReference type="InterPro" id="IPR036388">
    <property type="entry name" value="WH-like_DNA-bd_sf"/>
</dbReference>
<dbReference type="AlphaFoldDB" id="A0A0W7TLD9"/>
<proteinExistence type="predicted"/>
<reference evidence="1 2" key="1">
    <citation type="submission" date="2015-10" db="EMBL/GenBank/DDBJ databases">
        <title>A novel member of the family Ruminococcaceae isolated from human faeces.</title>
        <authorList>
            <person name="Shkoporov A.N."/>
            <person name="Chaplin A.V."/>
            <person name="Motuzova O.V."/>
            <person name="Kafarskaia L.I."/>
            <person name="Efimov B.A."/>
        </authorList>
    </citation>
    <scope>NUCLEOTIDE SEQUENCE [LARGE SCALE GENOMIC DNA]</scope>
    <source>
        <strain evidence="1 2">668</strain>
    </source>
</reference>
<organism evidence="1 2">
    <name type="scientific">Ruthenibacterium lactatiformans</name>
    <dbReference type="NCBI Taxonomy" id="1550024"/>
    <lineage>
        <taxon>Bacteria</taxon>
        <taxon>Bacillati</taxon>
        <taxon>Bacillota</taxon>
        <taxon>Clostridia</taxon>
        <taxon>Eubacteriales</taxon>
        <taxon>Oscillospiraceae</taxon>
        <taxon>Ruthenibacterium</taxon>
    </lineage>
</organism>